<protein>
    <submittedName>
        <fullName evidence="1">Uncharacterized protein</fullName>
    </submittedName>
</protein>
<proteinExistence type="predicted"/>
<evidence type="ECO:0000313" key="1">
    <source>
        <dbReference type="EMBL" id="JAD42287.1"/>
    </source>
</evidence>
<name>A0A0A9A5H0_ARUDO</name>
<organism evidence="1">
    <name type="scientific">Arundo donax</name>
    <name type="common">Giant reed</name>
    <name type="synonym">Donax arundinaceus</name>
    <dbReference type="NCBI Taxonomy" id="35708"/>
    <lineage>
        <taxon>Eukaryota</taxon>
        <taxon>Viridiplantae</taxon>
        <taxon>Streptophyta</taxon>
        <taxon>Embryophyta</taxon>
        <taxon>Tracheophyta</taxon>
        <taxon>Spermatophyta</taxon>
        <taxon>Magnoliopsida</taxon>
        <taxon>Liliopsida</taxon>
        <taxon>Poales</taxon>
        <taxon>Poaceae</taxon>
        <taxon>PACMAD clade</taxon>
        <taxon>Arundinoideae</taxon>
        <taxon>Arundineae</taxon>
        <taxon>Arundo</taxon>
    </lineage>
</organism>
<sequence>MNNQSGFQDAFLAHTSYSPYIHCNDLEGIIYTDSYEREAFISVRRNHLLGTQC</sequence>
<dbReference type="EMBL" id="GBRH01255608">
    <property type="protein sequence ID" value="JAD42287.1"/>
    <property type="molecule type" value="Transcribed_RNA"/>
</dbReference>
<reference evidence="1" key="1">
    <citation type="submission" date="2014-09" db="EMBL/GenBank/DDBJ databases">
        <authorList>
            <person name="Magalhaes I.L.F."/>
            <person name="Oliveira U."/>
            <person name="Santos F.R."/>
            <person name="Vidigal T.H.D.A."/>
            <person name="Brescovit A.D."/>
            <person name="Santos A.J."/>
        </authorList>
    </citation>
    <scope>NUCLEOTIDE SEQUENCE</scope>
    <source>
        <tissue evidence="1">Shoot tissue taken approximately 20 cm above the soil surface</tissue>
    </source>
</reference>
<reference evidence="1" key="2">
    <citation type="journal article" date="2015" name="Data Brief">
        <title>Shoot transcriptome of the giant reed, Arundo donax.</title>
        <authorList>
            <person name="Barrero R.A."/>
            <person name="Guerrero F.D."/>
            <person name="Moolhuijzen P."/>
            <person name="Goolsby J.A."/>
            <person name="Tidwell J."/>
            <person name="Bellgard S.E."/>
            <person name="Bellgard M.I."/>
        </authorList>
    </citation>
    <scope>NUCLEOTIDE SEQUENCE</scope>
    <source>
        <tissue evidence="1">Shoot tissue taken approximately 20 cm above the soil surface</tissue>
    </source>
</reference>
<accession>A0A0A9A5H0</accession>
<dbReference type="AlphaFoldDB" id="A0A0A9A5H0"/>